<name>A0A916T2T3_9SPHN</name>
<dbReference type="AlphaFoldDB" id="A0A916T2T3"/>
<dbReference type="Proteomes" id="UP000623067">
    <property type="component" value="Unassembled WGS sequence"/>
</dbReference>
<reference evidence="1" key="2">
    <citation type="submission" date="2020-09" db="EMBL/GenBank/DDBJ databases">
        <authorList>
            <person name="Sun Q."/>
            <person name="Zhou Y."/>
        </authorList>
    </citation>
    <scope>NUCLEOTIDE SEQUENCE</scope>
    <source>
        <strain evidence="1">CGMCC 1.15330</strain>
    </source>
</reference>
<keyword evidence="2" id="KW-1185">Reference proteome</keyword>
<accession>A0A916T2T3</accession>
<sequence length="55" mass="5666">MAETSARAGAAKFCMGPGLWTLAGPGVKHRGHGRLRSGAADPKGLGTTFWGGLWI</sequence>
<reference evidence="1" key="1">
    <citation type="journal article" date="2014" name="Int. J. Syst. Evol. Microbiol.">
        <title>Complete genome sequence of Corynebacterium casei LMG S-19264T (=DSM 44701T), isolated from a smear-ripened cheese.</title>
        <authorList>
            <consortium name="US DOE Joint Genome Institute (JGI-PGF)"/>
            <person name="Walter F."/>
            <person name="Albersmeier A."/>
            <person name="Kalinowski J."/>
            <person name="Ruckert C."/>
        </authorList>
    </citation>
    <scope>NUCLEOTIDE SEQUENCE</scope>
    <source>
        <strain evidence="1">CGMCC 1.15330</strain>
    </source>
</reference>
<dbReference type="EMBL" id="BMIH01000002">
    <property type="protein sequence ID" value="GGB28588.1"/>
    <property type="molecule type" value="Genomic_DNA"/>
</dbReference>
<evidence type="ECO:0000313" key="1">
    <source>
        <dbReference type="EMBL" id="GGB28588.1"/>
    </source>
</evidence>
<proteinExistence type="predicted"/>
<comment type="caution">
    <text evidence="1">The sequence shown here is derived from an EMBL/GenBank/DDBJ whole genome shotgun (WGS) entry which is preliminary data.</text>
</comment>
<organism evidence="1 2">
    <name type="scientific">Sphingomonas metalli</name>
    <dbReference type="NCBI Taxonomy" id="1779358"/>
    <lineage>
        <taxon>Bacteria</taxon>
        <taxon>Pseudomonadati</taxon>
        <taxon>Pseudomonadota</taxon>
        <taxon>Alphaproteobacteria</taxon>
        <taxon>Sphingomonadales</taxon>
        <taxon>Sphingomonadaceae</taxon>
        <taxon>Sphingomonas</taxon>
    </lineage>
</organism>
<evidence type="ECO:0000313" key="2">
    <source>
        <dbReference type="Proteomes" id="UP000623067"/>
    </source>
</evidence>
<protein>
    <submittedName>
        <fullName evidence="1">Uncharacterized protein</fullName>
    </submittedName>
</protein>
<gene>
    <name evidence="1" type="ORF">GCM10011380_17770</name>
</gene>